<evidence type="ECO:0000313" key="4">
    <source>
        <dbReference type="RefSeq" id="XP_029657464.1"/>
    </source>
</evidence>
<dbReference type="SUPFAM" id="SSF46689">
    <property type="entry name" value="Homeodomain-like"/>
    <property type="match status" value="1"/>
</dbReference>
<dbReference type="RefSeq" id="XP_029657464.1">
    <property type="nucleotide sequence ID" value="XM_029801604.1"/>
</dbReference>
<evidence type="ECO:0000256" key="1">
    <source>
        <dbReference type="ARBA" id="ARBA00023125"/>
    </source>
</evidence>
<dbReference type="Gene3D" id="1.10.10.60">
    <property type="entry name" value="Homeodomain-like"/>
    <property type="match status" value="1"/>
</dbReference>
<dbReference type="InterPro" id="IPR012337">
    <property type="entry name" value="RNaseH-like_sf"/>
</dbReference>
<organism evidence="3 4">
    <name type="scientific">Octopus sinensis</name>
    <name type="common">East Asian common octopus</name>
    <dbReference type="NCBI Taxonomy" id="2607531"/>
    <lineage>
        <taxon>Eukaryota</taxon>
        <taxon>Metazoa</taxon>
        <taxon>Spiralia</taxon>
        <taxon>Lophotrochozoa</taxon>
        <taxon>Mollusca</taxon>
        <taxon>Cephalopoda</taxon>
        <taxon>Coleoidea</taxon>
        <taxon>Octopodiformes</taxon>
        <taxon>Octopoda</taxon>
        <taxon>Incirrata</taxon>
        <taxon>Octopodidae</taxon>
        <taxon>Octopus</taxon>
    </lineage>
</organism>
<reference evidence="4" key="1">
    <citation type="submission" date="2025-08" db="UniProtKB">
        <authorList>
            <consortium name="RefSeq"/>
        </authorList>
    </citation>
    <scope>IDENTIFICATION</scope>
</reference>
<dbReference type="InterPro" id="IPR009057">
    <property type="entry name" value="Homeodomain-like_sf"/>
</dbReference>
<dbReference type="InterPro" id="IPR004875">
    <property type="entry name" value="DDE_SF_endonuclease_dom"/>
</dbReference>
<feature type="domain" description="HTH CENPB-type" evidence="2">
    <location>
        <begin position="1"/>
        <end position="54"/>
    </location>
</feature>
<dbReference type="SMART" id="SM00674">
    <property type="entry name" value="CENPB"/>
    <property type="match status" value="1"/>
</dbReference>
<dbReference type="PROSITE" id="PS51253">
    <property type="entry name" value="HTH_CENPB"/>
    <property type="match status" value="1"/>
</dbReference>
<dbReference type="AlphaFoldDB" id="A0A6P7TYB7"/>
<dbReference type="Pfam" id="PF03184">
    <property type="entry name" value="DDE_1"/>
    <property type="match status" value="1"/>
</dbReference>
<dbReference type="GO" id="GO:0003677">
    <property type="term" value="F:DNA binding"/>
    <property type="evidence" value="ECO:0007669"/>
    <property type="project" value="UniProtKB-KW"/>
</dbReference>
<dbReference type="KEGG" id="osn:115231621"/>
<keyword evidence="3" id="KW-1185">Reference proteome</keyword>
<proteinExistence type="predicted"/>
<dbReference type="Pfam" id="PF03221">
    <property type="entry name" value="HTH_Tnp_Tc5"/>
    <property type="match status" value="1"/>
</dbReference>
<dbReference type="Proteomes" id="UP000515154">
    <property type="component" value="Unplaced"/>
</dbReference>
<evidence type="ECO:0000313" key="3">
    <source>
        <dbReference type="Proteomes" id="UP000515154"/>
    </source>
</evidence>
<name>A0A6P7TYB7_9MOLL</name>
<dbReference type="SUPFAM" id="SSF53098">
    <property type="entry name" value="Ribonuclease H-like"/>
    <property type="match status" value="1"/>
</dbReference>
<accession>A0A6P7TYB7</accession>
<dbReference type="InterPro" id="IPR006600">
    <property type="entry name" value="HTH_CenpB_DNA-bd_dom"/>
</dbReference>
<keyword evidence="1" id="KW-0238">DNA-binding</keyword>
<evidence type="ECO:0000259" key="2">
    <source>
        <dbReference type="PROSITE" id="PS51253"/>
    </source>
</evidence>
<dbReference type="PANTHER" id="PTHR19303:SF73">
    <property type="entry name" value="PROTEIN PDC2"/>
    <property type="match status" value="1"/>
</dbReference>
<gene>
    <name evidence="4" type="primary">LOC115231621</name>
</gene>
<dbReference type="PANTHER" id="PTHR19303">
    <property type="entry name" value="TRANSPOSON"/>
    <property type="match status" value="1"/>
</dbReference>
<dbReference type="InterPro" id="IPR050863">
    <property type="entry name" value="CenT-Element_Derived"/>
</dbReference>
<sequence length="548" mass="63002">MITWINLMESSGAILSDSMLITKALKFGKNFPEFKASRGWPEKFKLRNGVKLRKFHGDSGLVNHDEKSITDFNETMSLKIEQYGLDNVYNADETGVFYKVIPSKSVCIKSRPGIKLSKDRFSLLLCANCSGSDKRRPVMIGRFKSPRCFKNFNIGKYVTYTHSNKAWMNREIFNKWLSDFDCELAKKKRKILLVIECPSHQIIVTLNSIEILFLPSRTSSLLQPMDQGIIKCFKAEFTNLKINDIIEKVEAGENCQNAINGITLKTAETLTFFAWNKVTPTTIKNCFRHAQWIKCETITINSESKNYENNYEEIIKKFQIEDPISHSEFVDYGYTENEELIEFLDKSEQAGTLQSKKVQSQPKSADSRGFTVLILVDETEINKQKFVNVFCGTIESPEKIYLLNCLEIEICDASAICRIADDTIRIYDIKRENLLLFISDAARYMTLAASTLKIVYIKMIHITCFAHLLHNCALKIRAHYKYIDDLISSIKMSIVKNPSRRSLFTVIGLPPDVVLTRWGSWLDAAKYYSRHLSRVRKIVLSYPNCERL</sequence>
<dbReference type="GO" id="GO:0005634">
    <property type="term" value="C:nucleus"/>
    <property type="evidence" value="ECO:0007669"/>
    <property type="project" value="TreeGrafter"/>
</dbReference>
<protein>
    <submittedName>
        <fullName evidence="4">Tigger transposable element-derived protein 6-like</fullName>
    </submittedName>
</protein>